<dbReference type="PANTHER" id="PTHR12697">
    <property type="entry name" value="PBS LYASE HEAT-LIKE PROTEIN"/>
    <property type="match status" value="1"/>
</dbReference>
<sequence>MTWLTDALMQVILLITAALMLGTIVAVVVQRGLRRRRLRREAVLDAQVRLLVLTATVCDDDELPELLQRVDGLDADAQRHVRRTVLGMLRDVTGEAATRLRAVADAAGMVPAVMAAVEHRSAAVRSDAAEALGLLRPPGALRNLRSLAEDRSREVRAVAIRALGAFDDQSATALIIAAHRTGSGVSNGLAASALLQQGLVAGDAVRRALDDPDPGVRHGATRVAGILQVAGAGDALVGLLRDDHELVRLAAIRSLEQLPVRSAVPRLLEMALGEGVEGEAAAAALVALPPSWTADAMAQLSARAAPAARRAAGLPAREALA</sequence>
<dbReference type="PANTHER" id="PTHR12697:SF5">
    <property type="entry name" value="DEOXYHYPUSINE HYDROXYLASE"/>
    <property type="match status" value="1"/>
</dbReference>
<protein>
    <recommendedName>
        <fullName evidence="4">HEAT repeat</fullName>
    </recommendedName>
</protein>
<dbReference type="AlphaFoldDB" id="A0AA87RB88"/>
<dbReference type="Gene3D" id="1.25.10.10">
    <property type="entry name" value="Leucine-rich Repeat Variant"/>
    <property type="match status" value="2"/>
</dbReference>
<proteinExistence type="predicted"/>
<dbReference type="InterPro" id="IPR004155">
    <property type="entry name" value="PBS_lyase_HEAT"/>
</dbReference>
<dbReference type="GO" id="GO:0016491">
    <property type="term" value="F:oxidoreductase activity"/>
    <property type="evidence" value="ECO:0007669"/>
    <property type="project" value="TreeGrafter"/>
</dbReference>
<dbReference type="InterPro" id="IPR011989">
    <property type="entry name" value="ARM-like"/>
</dbReference>
<dbReference type="Pfam" id="PF13646">
    <property type="entry name" value="HEAT_2"/>
    <property type="match status" value="2"/>
</dbReference>
<organism evidence="2 3">
    <name type="scientific">Agrococcus baldri</name>
    <dbReference type="NCBI Taxonomy" id="153730"/>
    <lineage>
        <taxon>Bacteria</taxon>
        <taxon>Bacillati</taxon>
        <taxon>Actinomycetota</taxon>
        <taxon>Actinomycetes</taxon>
        <taxon>Micrococcales</taxon>
        <taxon>Microbacteriaceae</taxon>
        <taxon>Agrococcus</taxon>
    </lineage>
</organism>
<dbReference type="Proteomes" id="UP000321749">
    <property type="component" value="Unassembled WGS sequence"/>
</dbReference>
<feature type="transmembrane region" description="Helical" evidence="1">
    <location>
        <begin position="7"/>
        <end position="29"/>
    </location>
</feature>
<keyword evidence="3" id="KW-1185">Reference proteome</keyword>
<reference evidence="2 3" key="1">
    <citation type="submission" date="2019-07" db="EMBL/GenBank/DDBJ databases">
        <title>Whole genome shotgun sequence of Agrococcus baldri NBRC 103055.</title>
        <authorList>
            <person name="Hosoyama A."/>
            <person name="Uohara A."/>
            <person name="Ohji S."/>
            <person name="Ichikawa N."/>
        </authorList>
    </citation>
    <scope>NUCLEOTIDE SEQUENCE [LARGE SCALE GENOMIC DNA]</scope>
    <source>
        <strain evidence="2 3">NBRC 103055</strain>
    </source>
</reference>
<keyword evidence="1" id="KW-1133">Transmembrane helix</keyword>
<dbReference type="SMART" id="SM00567">
    <property type="entry name" value="EZ_HEAT"/>
    <property type="match status" value="4"/>
</dbReference>
<dbReference type="SUPFAM" id="SSF48371">
    <property type="entry name" value="ARM repeat"/>
    <property type="match status" value="1"/>
</dbReference>
<gene>
    <name evidence="2" type="ORF">ABA31_08430</name>
</gene>
<accession>A0AA87RB88</accession>
<evidence type="ECO:0008006" key="4">
    <source>
        <dbReference type="Google" id="ProtNLM"/>
    </source>
</evidence>
<keyword evidence="1" id="KW-0812">Transmembrane</keyword>
<evidence type="ECO:0000313" key="2">
    <source>
        <dbReference type="EMBL" id="GEK79492.1"/>
    </source>
</evidence>
<name>A0AA87RB88_9MICO</name>
<comment type="caution">
    <text evidence="2">The sequence shown here is derived from an EMBL/GenBank/DDBJ whole genome shotgun (WGS) entry which is preliminary data.</text>
</comment>
<keyword evidence="1" id="KW-0472">Membrane</keyword>
<dbReference type="EMBL" id="BJUU01000003">
    <property type="protein sequence ID" value="GEK79492.1"/>
    <property type="molecule type" value="Genomic_DNA"/>
</dbReference>
<evidence type="ECO:0000256" key="1">
    <source>
        <dbReference type="SAM" id="Phobius"/>
    </source>
</evidence>
<dbReference type="RefSeq" id="WP_146792914.1">
    <property type="nucleotide sequence ID" value="NZ_BJUU01000003.1"/>
</dbReference>
<dbReference type="InterPro" id="IPR016024">
    <property type="entry name" value="ARM-type_fold"/>
</dbReference>
<evidence type="ECO:0000313" key="3">
    <source>
        <dbReference type="Proteomes" id="UP000321749"/>
    </source>
</evidence>